<dbReference type="InterPro" id="IPR027417">
    <property type="entry name" value="P-loop_NTPase"/>
</dbReference>
<name>A0A6I6EEA2_THETI</name>
<sequence length="598" mass="65990">MSETNKIGVIRDINGPIVTIELPGARSGEQVKIGELGLYGEIISLSGERAVVQTYESTDGVRPGEPAVGLGWPLSVELGPGLLGGIFDGVQRPLLKLALQSGDYIRRGLSVPALDRAKRWAFEPNTELEPGVRIGPGTVLGRVQETLTIEHRILVPPGIEGELEEIAPEAEYDIESTIARVRDHRGVSHRLSLYHRWPVRRPRPYRRRDDGVSPLITGQRVIDTFFPQIKGGKGAVPGPFGAGKTVVQQQIARWSNADIVIYVGCGERGNELVDVLETFPKLDDPYSGRKLMERTLLVANTSNMPVVAREASVYVGITMAEYYRDMGYDVVMLADSTSRWAEALREVSGRLGQMPVEEGYPAYLASRLAAVYERAGRVETFGAGSGSVTLIGAVSPPGGDFSEPVTSHTKDIIETFWALSKELADARHYPSIDWVTSFSKHVKTAAKWWHTEIDPDWEKRRGAALALLARDAELSRIVNLVGPEALSDMQRWELEGASLIKEGVLQQSALDEIDTFCSPAKQYALLDLAITIYKRGEALIKLGVPVAELQRLPLLAKMRRIKSMYSSEQLEQIQAFRQEVDQVMEAIRIEYAKQGEAV</sequence>
<dbReference type="EMBL" id="CP039268">
    <property type="protein sequence ID" value="QGU32490.1"/>
    <property type="molecule type" value="Genomic_DNA"/>
</dbReference>
<comment type="similarity">
    <text evidence="9">Belongs to the ATPase alpha/beta chains family. T3SS ATPase subfamily.</text>
</comment>
<dbReference type="PROSITE" id="PS00152">
    <property type="entry name" value="ATPASE_ALPHA_BETA"/>
    <property type="match status" value="1"/>
</dbReference>
<dbReference type="GO" id="GO:0005524">
    <property type="term" value="F:ATP binding"/>
    <property type="evidence" value="ECO:0007669"/>
    <property type="project" value="UniProtKB-UniRule"/>
</dbReference>
<evidence type="ECO:0000259" key="14">
    <source>
        <dbReference type="Pfam" id="PF16886"/>
    </source>
</evidence>
<feature type="domain" description="ATP synthase A/B type C-terminal" evidence="15">
    <location>
        <begin position="447"/>
        <end position="535"/>
    </location>
</feature>
<dbReference type="Pfam" id="PF16886">
    <property type="entry name" value="ATP-synt_ab_Xtn"/>
    <property type="match status" value="1"/>
</dbReference>
<feature type="domain" description="ATPsynthase alpha/beta subunit barrel-sandwich" evidence="14">
    <location>
        <begin position="111"/>
        <end position="200"/>
    </location>
</feature>
<keyword evidence="8 11" id="KW-0066">ATP synthesis</keyword>
<evidence type="ECO:0000256" key="4">
    <source>
        <dbReference type="ARBA" id="ARBA00022781"/>
    </source>
</evidence>
<dbReference type="SUPFAM" id="SSF52540">
    <property type="entry name" value="P-loop containing nucleoside triphosphate hydrolases"/>
    <property type="match status" value="1"/>
</dbReference>
<evidence type="ECO:0000256" key="8">
    <source>
        <dbReference type="ARBA" id="ARBA00023310"/>
    </source>
</evidence>
<dbReference type="InterPro" id="IPR036121">
    <property type="entry name" value="ATPase_F1/V1/A1_a/bsu_N_sf"/>
</dbReference>
<dbReference type="Gene3D" id="3.40.50.300">
    <property type="entry name" value="P-loop containing nucleotide triphosphate hydrolases"/>
    <property type="match status" value="1"/>
</dbReference>
<dbReference type="InterPro" id="IPR004100">
    <property type="entry name" value="ATPase_F1/V1/A1_a/bsu_N"/>
</dbReference>
<dbReference type="Pfam" id="PF22919">
    <property type="entry name" value="ATP-synt_VA_C"/>
    <property type="match status" value="1"/>
</dbReference>
<dbReference type="InterPro" id="IPR055190">
    <property type="entry name" value="ATP-synt_VA_C"/>
</dbReference>
<dbReference type="Gene3D" id="1.10.1140.10">
    <property type="entry name" value="Bovine Mitochondrial F1-atpase, Atp Synthase Beta Chain, Chain D, domain 3"/>
    <property type="match status" value="1"/>
</dbReference>
<evidence type="ECO:0000256" key="6">
    <source>
        <dbReference type="ARBA" id="ARBA00022967"/>
    </source>
</evidence>
<keyword evidence="2" id="KW-0472">Membrane</keyword>
<dbReference type="SUPFAM" id="SSF50615">
    <property type="entry name" value="N-terminal domain of alpha and beta subunits of F1 ATP synthase"/>
    <property type="match status" value="1"/>
</dbReference>
<feature type="domain" description="ATPase F1/V1/A1 complex alpha/beta subunit nucleotide-binding" evidence="12">
    <location>
        <begin position="218"/>
        <end position="439"/>
    </location>
</feature>
<dbReference type="GO" id="GO:0046961">
    <property type="term" value="F:proton-transporting ATPase activity, rotational mechanism"/>
    <property type="evidence" value="ECO:0007669"/>
    <property type="project" value="InterPro"/>
</dbReference>
<dbReference type="SUPFAM" id="SSF47917">
    <property type="entry name" value="C-terminal domain of alpha and beta subunits of F1 ATP synthase"/>
    <property type="match status" value="1"/>
</dbReference>
<dbReference type="NCBIfam" id="NF003220">
    <property type="entry name" value="PRK04192.1"/>
    <property type="match status" value="1"/>
</dbReference>
<evidence type="ECO:0000256" key="1">
    <source>
        <dbReference type="ARBA" id="ARBA00022448"/>
    </source>
</evidence>
<evidence type="ECO:0000313" key="17">
    <source>
        <dbReference type="Proteomes" id="UP000426424"/>
    </source>
</evidence>
<dbReference type="Pfam" id="PF02874">
    <property type="entry name" value="ATP-synt_ab_N"/>
    <property type="match status" value="1"/>
</dbReference>
<dbReference type="InterPro" id="IPR023366">
    <property type="entry name" value="ATP_synth_asu-like_sf"/>
</dbReference>
<organism evidence="16 17">
    <name type="scientific">Thermochromatium tepidum ATCC 43061</name>
    <dbReference type="NCBI Taxonomy" id="316276"/>
    <lineage>
        <taxon>Bacteria</taxon>
        <taxon>Pseudomonadati</taxon>
        <taxon>Pseudomonadota</taxon>
        <taxon>Gammaproteobacteria</taxon>
        <taxon>Chromatiales</taxon>
        <taxon>Chromatiaceae</taxon>
        <taxon>Thermochromatium</taxon>
    </lineage>
</organism>
<evidence type="ECO:0000256" key="10">
    <source>
        <dbReference type="ARBA" id="ARBA00054855"/>
    </source>
</evidence>
<proteinExistence type="inferred from homology"/>
<keyword evidence="17" id="KW-1185">Reference proteome</keyword>
<comment type="function">
    <text evidence="10 11">Produces ATP from ADP in the presence of a proton gradient across the membrane. The V-type alpha chain is a catalytic subunit.</text>
</comment>
<dbReference type="Pfam" id="PF00006">
    <property type="entry name" value="ATP-synt_ab"/>
    <property type="match status" value="1"/>
</dbReference>
<evidence type="ECO:0000259" key="13">
    <source>
        <dbReference type="Pfam" id="PF02874"/>
    </source>
</evidence>
<feature type="domain" description="ATPase F1/V1/A1 complex alpha/beta subunit N-terminal" evidence="13">
    <location>
        <begin position="12"/>
        <end position="70"/>
    </location>
</feature>
<dbReference type="InterPro" id="IPR020003">
    <property type="entry name" value="ATPase_a/bsu_AS"/>
</dbReference>
<comment type="catalytic activity">
    <reaction evidence="11">
        <text>ATP + H2O + 4 H(+)(in) = ADP + phosphate + 5 H(+)(out)</text>
        <dbReference type="Rhea" id="RHEA:57720"/>
        <dbReference type="ChEBI" id="CHEBI:15377"/>
        <dbReference type="ChEBI" id="CHEBI:15378"/>
        <dbReference type="ChEBI" id="CHEBI:30616"/>
        <dbReference type="ChEBI" id="CHEBI:43474"/>
        <dbReference type="ChEBI" id="CHEBI:456216"/>
        <dbReference type="EC" id="7.1.2.2"/>
    </reaction>
</comment>
<feature type="binding site" evidence="11">
    <location>
        <begin position="238"/>
        <end position="245"/>
    </location>
    <ligand>
        <name>ATP</name>
        <dbReference type="ChEBI" id="CHEBI:30616"/>
    </ligand>
</feature>
<protein>
    <recommendedName>
        <fullName evidence="11">V-type ATP synthase alpha chain</fullName>
        <ecNumber evidence="11">7.1.2.2</ecNumber>
    </recommendedName>
    <alternativeName>
        <fullName evidence="11">V-ATPase subunit A</fullName>
    </alternativeName>
</protein>
<dbReference type="PANTHER" id="PTHR43607:SF1">
    <property type="entry name" value="H(+)-TRANSPORTING TWO-SECTOR ATPASE"/>
    <property type="match status" value="1"/>
</dbReference>
<dbReference type="InterPro" id="IPR024034">
    <property type="entry name" value="ATPase_F1/V1_b/a_C"/>
</dbReference>
<dbReference type="GO" id="GO:0042777">
    <property type="term" value="P:proton motive force-driven plasma membrane ATP synthesis"/>
    <property type="evidence" value="ECO:0007669"/>
    <property type="project" value="UniProtKB-UniRule"/>
</dbReference>
<dbReference type="KEGG" id="ttp:E6P07_05520"/>
<evidence type="ECO:0000259" key="15">
    <source>
        <dbReference type="Pfam" id="PF22919"/>
    </source>
</evidence>
<dbReference type="CDD" id="cd18111">
    <property type="entry name" value="ATP-synt_V_A-type_alpha_C"/>
    <property type="match status" value="1"/>
</dbReference>
<gene>
    <name evidence="11" type="primary">atpA</name>
    <name evidence="16" type="ORF">E6P07_05520</name>
</gene>
<dbReference type="HAMAP" id="MF_00309">
    <property type="entry name" value="ATP_synth_A_arch"/>
    <property type="match status" value="1"/>
</dbReference>
<dbReference type="OrthoDB" id="9801639at2"/>
<reference evidence="16 17" key="1">
    <citation type="submission" date="2019-12" db="EMBL/GenBank/DDBJ databases">
        <title>The complete genome of the thermophilic, anoxygenic phototrophic gammaproteobacterium Thermochromatium tepidum.</title>
        <authorList>
            <person name="Sattley W.M."/>
            <person name="Swingley W.D."/>
            <person name="Burchell B.M."/>
            <person name="Gurbani S.A."/>
            <person name="Kujawa C.M."/>
            <person name="Nuccio D.A."/>
            <person name="Schladweiler J."/>
            <person name="Shaffer K.N."/>
            <person name="Stokes L.M."/>
            <person name="Touchman J.W."/>
            <person name="Blankenship R.E."/>
            <person name="Madigan M.T."/>
        </authorList>
    </citation>
    <scope>NUCLEOTIDE SEQUENCE [LARGE SCALE GENOMIC DNA]</scope>
    <source>
        <strain evidence="16 17">ATCC 43061</strain>
    </source>
</reference>
<dbReference type="Gene3D" id="2.40.30.20">
    <property type="match status" value="1"/>
</dbReference>
<evidence type="ECO:0000256" key="2">
    <source>
        <dbReference type="ARBA" id="ARBA00022475"/>
    </source>
</evidence>
<keyword evidence="1 11" id="KW-0813">Transport</keyword>
<dbReference type="AlphaFoldDB" id="A0A6I6EEA2"/>
<evidence type="ECO:0000256" key="7">
    <source>
        <dbReference type="ARBA" id="ARBA00023065"/>
    </source>
</evidence>
<keyword evidence="2" id="KW-1003">Cell membrane</keyword>
<evidence type="ECO:0000256" key="11">
    <source>
        <dbReference type="HAMAP-Rule" id="MF_00309"/>
    </source>
</evidence>
<keyword evidence="4 11" id="KW-0375">Hydrogen ion transport</keyword>
<evidence type="ECO:0000259" key="12">
    <source>
        <dbReference type="Pfam" id="PF00006"/>
    </source>
</evidence>
<dbReference type="GO" id="GO:0046933">
    <property type="term" value="F:proton-transporting ATP synthase activity, rotational mechanism"/>
    <property type="evidence" value="ECO:0007669"/>
    <property type="project" value="UniProtKB-UniRule"/>
</dbReference>
<keyword evidence="7 11" id="KW-0406">Ion transport</keyword>
<dbReference type="PANTHER" id="PTHR43607">
    <property type="entry name" value="V-TYPE PROTON ATPASE CATALYTIC SUBUNIT A"/>
    <property type="match status" value="1"/>
</dbReference>
<dbReference type="InterPro" id="IPR022878">
    <property type="entry name" value="V-ATPase_asu"/>
</dbReference>
<accession>A0A6I6EEA2</accession>
<evidence type="ECO:0000256" key="3">
    <source>
        <dbReference type="ARBA" id="ARBA00022741"/>
    </source>
</evidence>
<evidence type="ECO:0000256" key="9">
    <source>
        <dbReference type="ARBA" id="ARBA00024342"/>
    </source>
</evidence>
<keyword evidence="6 11" id="KW-1278">Translocase</keyword>
<evidence type="ECO:0000313" key="16">
    <source>
        <dbReference type="EMBL" id="QGU32490.1"/>
    </source>
</evidence>
<dbReference type="GO" id="GO:0045259">
    <property type="term" value="C:proton-transporting ATP synthase complex"/>
    <property type="evidence" value="ECO:0007669"/>
    <property type="project" value="UniProtKB-ARBA"/>
</dbReference>
<dbReference type="CDD" id="cd01134">
    <property type="entry name" value="V_A-ATPase_A"/>
    <property type="match status" value="1"/>
</dbReference>
<dbReference type="RefSeq" id="WP_153974686.1">
    <property type="nucleotide sequence ID" value="NZ_CP039268.1"/>
</dbReference>
<evidence type="ECO:0000256" key="5">
    <source>
        <dbReference type="ARBA" id="ARBA00022840"/>
    </source>
</evidence>
<dbReference type="EC" id="7.1.2.2" evidence="11"/>
<dbReference type="InterPro" id="IPR031686">
    <property type="entry name" value="ATP-synth_a_Xtn"/>
</dbReference>
<keyword evidence="5 11" id="KW-0067">ATP-binding</keyword>
<dbReference type="InterPro" id="IPR000194">
    <property type="entry name" value="ATPase_F1/V1/A1_a/bsu_nucl-bd"/>
</dbReference>
<keyword evidence="3 11" id="KW-0547">Nucleotide-binding</keyword>
<dbReference type="Gene3D" id="2.40.50.100">
    <property type="match status" value="1"/>
</dbReference>
<dbReference type="Proteomes" id="UP000426424">
    <property type="component" value="Chromosome"/>
</dbReference>